<keyword evidence="5 13" id="KW-0436">Ligase</keyword>
<evidence type="ECO:0000256" key="7">
    <source>
        <dbReference type="ARBA" id="ARBA00022741"/>
    </source>
</evidence>
<comment type="catalytic activity">
    <reaction evidence="11 13">
        <text>N(6)-biotinyl-L-lysyl-[protein] + hydrogencarbonate + ATP = N(6)-carboxybiotinyl-L-lysyl-[protein] + ADP + phosphate + H(+)</text>
        <dbReference type="Rhea" id="RHEA:13501"/>
        <dbReference type="Rhea" id="RHEA-COMP:10505"/>
        <dbReference type="Rhea" id="RHEA-COMP:10506"/>
        <dbReference type="ChEBI" id="CHEBI:15378"/>
        <dbReference type="ChEBI" id="CHEBI:17544"/>
        <dbReference type="ChEBI" id="CHEBI:30616"/>
        <dbReference type="ChEBI" id="CHEBI:43474"/>
        <dbReference type="ChEBI" id="CHEBI:83144"/>
        <dbReference type="ChEBI" id="CHEBI:83145"/>
        <dbReference type="ChEBI" id="CHEBI:456216"/>
        <dbReference type="EC" id="6.3.4.14"/>
    </reaction>
</comment>
<name>A0A7C2P829_UNCW3</name>
<comment type="caution">
    <text evidence="16">The sequence shown here is derived from an EMBL/GenBank/DDBJ whole genome shotgun (WGS) entry which is preliminary data.</text>
</comment>
<dbReference type="GO" id="GO:0004075">
    <property type="term" value="F:biotin carboxylase activity"/>
    <property type="evidence" value="ECO:0007669"/>
    <property type="project" value="UniProtKB-EC"/>
</dbReference>
<dbReference type="SMART" id="SM00878">
    <property type="entry name" value="Biotin_carb_C"/>
    <property type="match status" value="1"/>
</dbReference>
<feature type="domain" description="ATP-grasp" evidence="14">
    <location>
        <begin position="120"/>
        <end position="317"/>
    </location>
</feature>
<gene>
    <name evidence="16" type="primary">accC</name>
    <name evidence="16" type="ORF">ENQ77_07945</name>
    <name evidence="17" type="ORF">ENU66_08400</name>
</gene>
<evidence type="ECO:0000256" key="13">
    <source>
        <dbReference type="RuleBase" id="RU365063"/>
    </source>
</evidence>
<feature type="domain" description="Biotin carboxylation" evidence="15">
    <location>
        <begin position="1"/>
        <end position="446"/>
    </location>
</feature>
<dbReference type="PROSITE" id="PS00867">
    <property type="entry name" value="CPSASE_2"/>
    <property type="match status" value="1"/>
</dbReference>
<dbReference type="EMBL" id="DSOL01000228">
    <property type="protein sequence ID" value="HEN28555.1"/>
    <property type="molecule type" value="Genomic_DNA"/>
</dbReference>
<dbReference type="InterPro" id="IPR005479">
    <property type="entry name" value="CPAse_ATP-bd"/>
</dbReference>
<dbReference type="EC" id="6.3.4.14" evidence="4 13"/>
<keyword evidence="13" id="KW-0275">Fatty acid biosynthesis</keyword>
<dbReference type="NCBIfam" id="NF006367">
    <property type="entry name" value="PRK08591.1"/>
    <property type="match status" value="1"/>
</dbReference>
<comment type="function">
    <text evidence="1 13">This protein is a component of the acetyl coenzyme A carboxylase complex; first, biotin carboxylase catalyzes the carboxylation of the carrier protein and then the transcarboxylase transfers the carboxyl group to form malonyl-CoA.</text>
</comment>
<dbReference type="InterPro" id="IPR011761">
    <property type="entry name" value="ATP-grasp"/>
</dbReference>
<keyword evidence="9" id="KW-0460">Magnesium</keyword>
<dbReference type="FunFam" id="3.30.470.20:FF:000028">
    <property type="entry name" value="Methylcrotonoyl-CoA carboxylase subunit alpha, mitochondrial"/>
    <property type="match status" value="1"/>
</dbReference>
<dbReference type="NCBIfam" id="TIGR00514">
    <property type="entry name" value="accC"/>
    <property type="match status" value="1"/>
</dbReference>
<dbReference type="PANTHER" id="PTHR48095">
    <property type="entry name" value="PYRUVATE CARBOXYLASE SUBUNIT A"/>
    <property type="match status" value="1"/>
</dbReference>
<sequence length="446" mass="49752">MFKRVLVANRGEIAVRVIRALRELGIESVAVYSEADKDSLHVEMADYAVCIGPAQSKESYLNFSRILSAAEIAGVDAIHPGYGFLSENPDFAELVEASGFVFIGPSSTSIRLMGDKIEAKRTMKRVGVPILPGTEDPVTSFDEAVKVVKEIGLPVIIKAAAGGGGKGMRVVRDMEALERAFNMAQKEAEAAFGDPRVYIEKYVERPRHIEVQVIGDRYGNMVHLGERECSIQRRHQKLLEESPSPAVSPEMREKIGAYAVKGALSIGYYSAGTLEFLMDQEGNFYFMEMNTRIQVEHPVTEWVTGIDLVKLQILVAMGEKLSLKQEEIKLTGHAIEVRVNAEDPERGFTPSPGKINLLHLPGGPGVRVDTHIYQGYNIPPYYDSLIMKIIVHDRDRVSAISRMKRALEETVIDGVKTTIPFFLKLLENEDFVQGNIDTHFLERFKW</sequence>
<dbReference type="AlphaFoldDB" id="A0A7C2P829"/>
<dbReference type="FunFam" id="3.40.50.20:FF:000010">
    <property type="entry name" value="Propionyl-CoA carboxylase subunit alpha"/>
    <property type="match status" value="1"/>
</dbReference>
<accession>A0A7C2P829</accession>
<evidence type="ECO:0000259" key="15">
    <source>
        <dbReference type="PROSITE" id="PS50979"/>
    </source>
</evidence>
<dbReference type="Pfam" id="PF00289">
    <property type="entry name" value="Biotin_carb_N"/>
    <property type="match status" value="1"/>
</dbReference>
<dbReference type="Pfam" id="PF02785">
    <property type="entry name" value="Biotin_carb_C"/>
    <property type="match status" value="1"/>
</dbReference>
<protein>
    <recommendedName>
        <fullName evidence="4 13">Biotin carboxylase</fullName>
        <ecNumber evidence="4 13">6.3.4.14</ecNumber>
    </recommendedName>
    <alternativeName>
        <fullName evidence="13">Acetyl-coenzyme A carboxylase biotin carboxylase subunit A</fullName>
    </alternativeName>
</protein>
<comment type="subunit">
    <text evidence="3 13">Acetyl-CoA carboxylase is a heterohexamer of biotin carboxyl carrier protein, biotin carboxylase and the two subunits of carboxyl transferase in a 2:2 complex.</text>
</comment>
<evidence type="ECO:0000256" key="10">
    <source>
        <dbReference type="ARBA" id="ARBA00023267"/>
    </source>
</evidence>
<evidence type="ECO:0000256" key="1">
    <source>
        <dbReference type="ARBA" id="ARBA00003761"/>
    </source>
</evidence>
<dbReference type="InterPro" id="IPR005481">
    <property type="entry name" value="BC-like_N"/>
</dbReference>
<keyword evidence="10 13" id="KW-0092">Biotin</keyword>
<dbReference type="EMBL" id="DTDJ01000051">
    <property type="protein sequence ID" value="HGL18332.1"/>
    <property type="molecule type" value="Genomic_DNA"/>
</dbReference>
<dbReference type="PROSITE" id="PS50979">
    <property type="entry name" value="BC"/>
    <property type="match status" value="1"/>
</dbReference>
<dbReference type="InterPro" id="IPR011764">
    <property type="entry name" value="Biotin_carboxylation_dom"/>
</dbReference>
<evidence type="ECO:0000256" key="5">
    <source>
        <dbReference type="ARBA" id="ARBA00022598"/>
    </source>
</evidence>
<evidence type="ECO:0000259" key="14">
    <source>
        <dbReference type="PROSITE" id="PS50975"/>
    </source>
</evidence>
<dbReference type="GO" id="GO:0006633">
    <property type="term" value="P:fatty acid biosynthetic process"/>
    <property type="evidence" value="ECO:0007669"/>
    <property type="project" value="UniProtKB-KW"/>
</dbReference>
<reference evidence="16" key="1">
    <citation type="journal article" date="2020" name="mSystems">
        <title>Genome- and Community-Level Interaction Insights into Carbon Utilization and Element Cycling Functions of Hydrothermarchaeota in Hydrothermal Sediment.</title>
        <authorList>
            <person name="Zhou Z."/>
            <person name="Liu Y."/>
            <person name="Xu W."/>
            <person name="Pan J."/>
            <person name="Luo Z.H."/>
            <person name="Li M."/>
        </authorList>
    </citation>
    <scope>NUCLEOTIDE SEQUENCE [LARGE SCALE GENOMIC DNA]</scope>
    <source>
        <strain evidence="16">SpSt-34</strain>
        <strain evidence="17">SpSt-69</strain>
    </source>
</reference>
<dbReference type="PANTHER" id="PTHR48095:SF2">
    <property type="entry name" value="BIOTIN CARBOXYLASE, CHLOROPLASTIC"/>
    <property type="match status" value="1"/>
</dbReference>
<dbReference type="InterPro" id="IPR005482">
    <property type="entry name" value="Biotin_COase_C"/>
</dbReference>
<keyword evidence="7 12" id="KW-0547">Nucleotide-binding</keyword>
<evidence type="ECO:0000313" key="16">
    <source>
        <dbReference type="EMBL" id="HEN28555.1"/>
    </source>
</evidence>
<keyword evidence="13" id="KW-0276">Fatty acid metabolism</keyword>
<evidence type="ECO:0000256" key="12">
    <source>
        <dbReference type="PROSITE-ProRule" id="PRU00409"/>
    </source>
</evidence>
<dbReference type="GO" id="GO:0005524">
    <property type="term" value="F:ATP binding"/>
    <property type="evidence" value="ECO:0007669"/>
    <property type="project" value="UniProtKB-UniRule"/>
</dbReference>
<dbReference type="FunFam" id="3.30.1490.20:FF:000018">
    <property type="entry name" value="Biotin carboxylase"/>
    <property type="match status" value="1"/>
</dbReference>
<keyword evidence="6" id="KW-0479">Metal-binding</keyword>
<keyword evidence="13" id="KW-0444">Lipid biosynthesis</keyword>
<proteinExistence type="predicted"/>
<dbReference type="Gene3D" id="3.30.470.20">
    <property type="entry name" value="ATP-grasp fold, B domain"/>
    <property type="match status" value="1"/>
</dbReference>
<dbReference type="SUPFAM" id="SSF51246">
    <property type="entry name" value="Rudiment single hybrid motif"/>
    <property type="match status" value="1"/>
</dbReference>
<dbReference type="InterPro" id="IPR051602">
    <property type="entry name" value="ACC_Biotin_Carboxylase"/>
</dbReference>
<dbReference type="PROSITE" id="PS50975">
    <property type="entry name" value="ATP_GRASP"/>
    <property type="match status" value="1"/>
</dbReference>
<dbReference type="InterPro" id="IPR011054">
    <property type="entry name" value="Rudment_hybrid_motif"/>
</dbReference>
<organism evidence="16">
    <name type="scientific">candidate division WOR-3 bacterium</name>
    <dbReference type="NCBI Taxonomy" id="2052148"/>
    <lineage>
        <taxon>Bacteria</taxon>
        <taxon>Bacteria division WOR-3</taxon>
    </lineage>
</organism>
<dbReference type="Pfam" id="PF02786">
    <property type="entry name" value="CPSase_L_D2"/>
    <property type="match status" value="1"/>
</dbReference>
<dbReference type="SUPFAM" id="SSF56059">
    <property type="entry name" value="Glutathione synthetase ATP-binding domain-like"/>
    <property type="match status" value="1"/>
</dbReference>
<evidence type="ECO:0000256" key="4">
    <source>
        <dbReference type="ARBA" id="ARBA00013263"/>
    </source>
</evidence>
<evidence type="ECO:0000256" key="2">
    <source>
        <dbReference type="ARBA" id="ARBA00004956"/>
    </source>
</evidence>
<dbReference type="InterPro" id="IPR016185">
    <property type="entry name" value="PreATP-grasp_dom_sf"/>
</dbReference>
<dbReference type="GO" id="GO:0046872">
    <property type="term" value="F:metal ion binding"/>
    <property type="evidence" value="ECO:0007669"/>
    <property type="project" value="UniProtKB-KW"/>
</dbReference>
<evidence type="ECO:0000313" key="17">
    <source>
        <dbReference type="EMBL" id="HGL18332.1"/>
    </source>
</evidence>
<evidence type="ECO:0000256" key="11">
    <source>
        <dbReference type="ARBA" id="ARBA00048600"/>
    </source>
</evidence>
<dbReference type="InterPro" id="IPR004549">
    <property type="entry name" value="Acetyl_CoA_COase_biotin_COase"/>
</dbReference>
<comment type="pathway">
    <text evidence="2 13">Lipid metabolism; malonyl-CoA biosynthesis; malonyl-CoA from acetyl-CoA: step 1/1.</text>
</comment>
<evidence type="ECO:0000256" key="8">
    <source>
        <dbReference type="ARBA" id="ARBA00022840"/>
    </source>
</evidence>
<keyword evidence="13" id="KW-0443">Lipid metabolism</keyword>
<dbReference type="UniPathway" id="UPA00655">
    <property type="reaction ID" value="UER00711"/>
</dbReference>
<evidence type="ECO:0000256" key="9">
    <source>
        <dbReference type="ARBA" id="ARBA00022842"/>
    </source>
</evidence>
<keyword evidence="8 12" id="KW-0067">ATP-binding</keyword>
<dbReference type="GO" id="GO:2001295">
    <property type="term" value="P:malonyl-CoA biosynthetic process"/>
    <property type="evidence" value="ECO:0007669"/>
    <property type="project" value="UniProtKB-UniPathway"/>
</dbReference>
<dbReference type="SUPFAM" id="SSF52440">
    <property type="entry name" value="PreATP-grasp domain"/>
    <property type="match status" value="1"/>
</dbReference>
<evidence type="ECO:0000256" key="6">
    <source>
        <dbReference type="ARBA" id="ARBA00022723"/>
    </source>
</evidence>
<evidence type="ECO:0000256" key="3">
    <source>
        <dbReference type="ARBA" id="ARBA00011750"/>
    </source>
</evidence>